<dbReference type="Pfam" id="PF07859">
    <property type="entry name" value="Abhydrolase_3"/>
    <property type="match status" value="1"/>
</dbReference>
<gene>
    <name evidence="4" type="ORF">LACFE_CDS0599</name>
</gene>
<organism evidence="4 5">
    <name type="scientific">Limosilactobacillus fermentum</name>
    <name type="common">Lactobacillus fermentum</name>
    <dbReference type="NCBI Taxonomy" id="1613"/>
    <lineage>
        <taxon>Bacteria</taxon>
        <taxon>Bacillati</taxon>
        <taxon>Bacillota</taxon>
        <taxon>Bacilli</taxon>
        <taxon>Lactobacillales</taxon>
        <taxon>Lactobacillaceae</taxon>
        <taxon>Limosilactobacillus</taxon>
    </lineage>
</organism>
<dbReference type="AlphaFoldDB" id="A0A1D7ZW11"/>
<evidence type="ECO:0000256" key="2">
    <source>
        <dbReference type="ARBA" id="ARBA00022801"/>
    </source>
</evidence>
<dbReference type="InterPro" id="IPR050300">
    <property type="entry name" value="GDXG_lipolytic_enzyme"/>
</dbReference>
<sequence length="345" mass="37512">MDYQEALASLERGQKQAGMTVKFVPGKTTGGWLSDETRVNLAPVFNASPAQAVEKPSIQDMRDRMMGAPGLKKNIAKHPLQIENLVIDGVATRRYRLAALAGQTLPTVLYFHGGAYYGGSVAGAEMLCRALANFAGCQVISVDYPLAPEHPFPAAPLACYRVLNYLHEHADWYQTTPAGFVLAGDSAGGGLVLTTAYLDRVVFATNWVEKLVLNYPDVPGAQIEDTSAGIEFKEFGEQMRAFFKSFSSDTLAWGSYFGTVGSLEHPLIAVINAPGIERLPKTLVISGEFDPLRLSNEKLVDRLRQTGVAVTHLRYNGVTHGFVDQVGYAPQAEDALKEAAKFIKE</sequence>
<dbReference type="InterPro" id="IPR002168">
    <property type="entry name" value="Lipase_GDXG_HIS_AS"/>
</dbReference>
<comment type="similarity">
    <text evidence="1">Belongs to the 'GDXG' lipolytic enzyme family.</text>
</comment>
<evidence type="ECO:0000313" key="4">
    <source>
        <dbReference type="EMBL" id="AOR74066.1"/>
    </source>
</evidence>
<evidence type="ECO:0000256" key="1">
    <source>
        <dbReference type="ARBA" id="ARBA00010515"/>
    </source>
</evidence>
<dbReference type="Proteomes" id="UP000094714">
    <property type="component" value="Chromosome"/>
</dbReference>
<feature type="domain" description="Alpha/beta hydrolase fold-3" evidence="3">
    <location>
        <begin position="108"/>
        <end position="323"/>
    </location>
</feature>
<dbReference type="InterPro" id="IPR029058">
    <property type="entry name" value="AB_hydrolase_fold"/>
</dbReference>
<dbReference type="GO" id="GO:0016787">
    <property type="term" value="F:hydrolase activity"/>
    <property type="evidence" value="ECO:0007669"/>
    <property type="project" value="UniProtKB-KW"/>
</dbReference>
<protein>
    <recommendedName>
        <fullName evidence="3">Alpha/beta hydrolase fold-3 domain-containing protein</fullName>
    </recommendedName>
</protein>
<dbReference type="PROSITE" id="PS01173">
    <property type="entry name" value="LIPASE_GDXG_HIS"/>
    <property type="match status" value="1"/>
</dbReference>
<accession>A0A1D7ZW11</accession>
<dbReference type="InterPro" id="IPR013094">
    <property type="entry name" value="AB_hydrolase_3"/>
</dbReference>
<proteinExistence type="inferred from homology"/>
<dbReference type="SUPFAM" id="SSF53474">
    <property type="entry name" value="alpha/beta-Hydrolases"/>
    <property type="match status" value="1"/>
</dbReference>
<dbReference type="Gene3D" id="3.40.50.1820">
    <property type="entry name" value="alpha/beta hydrolase"/>
    <property type="match status" value="1"/>
</dbReference>
<dbReference type="PANTHER" id="PTHR48081:SF8">
    <property type="entry name" value="ALPHA_BETA HYDROLASE FOLD-3 DOMAIN-CONTAINING PROTEIN-RELATED"/>
    <property type="match status" value="1"/>
</dbReference>
<evidence type="ECO:0000259" key="3">
    <source>
        <dbReference type="Pfam" id="PF07859"/>
    </source>
</evidence>
<evidence type="ECO:0000313" key="5">
    <source>
        <dbReference type="Proteomes" id="UP000094714"/>
    </source>
</evidence>
<dbReference type="RefSeq" id="WP_069775761.1">
    <property type="nucleotide sequence ID" value="NZ_CAXOPQ010000002.1"/>
</dbReference>
<dbReference type="PATRIC" id="fig|1613.112.peg.630"/>
<name>A0A1D7ZW11_LIMFE</name>
<reference evidence="4 5" key="1">
    <citation type="submission" date="2016-09" db="EMBL/GenBank/DDBJ databases">
        <title>Genome Sequence of the Lactobacillus fermentum strain NCC2970 (CNCM I-5068).</title>
        <authorList>
            <person name="Barretto C."/>
            <person name="Ngom-Bru C."/>
            <person name="Genevaz A."/>
            <person name="Fournier C."/>
            <person name="Moine D."/>
            <person name="Kassam M."/>
            <person name="Iltis A."/>
            <person name="Sagory-Zalkind P."/>
            <person name="Faucherand G."/>
            <person name="Descombes P."/>
            <person name="Duboux S."/>
        </authorList>
    </citation>
    <scope>NUCLEOTIDE SEQUENCE [LARGE SCALE GENOMIC DNA]</scope>
    <source>
        <strain evidence="4 5">NCC2970</strain>
    </source>
</reference>
<dbReference type="EMBL" id="CP017151">
    <property type="protein sequence ID" value="AOR74066.1"/>
    <property type="molecule type" value="Genomic_DNA"/>
</dbReference>
<keyword evidence="2" id="KW-0378">Hydrolase</keyword>
<dbReference type="PANTHER" id="PTHR48081">
    <property type="entry name" value="AB HYDROLASE SUPERFAMILY PROTEIN C4A8.06C"/>
    <property type="match status" value="1"/>
</dbReference>